<reference evidence="2 4" key="1">
    <citation type="journal article" date="2014" name="BMC Genomics">
        <title>Genome sequence of Anopheles sinensis provides insight into genetics basis of mosquito competence for malaria parasites.</title>
        <authorList>
            <person name="Zhou D."/>
            <person name="Zhang D."/>
            <person name="Ding G."/>
            <person name="Shi L."/>
            <person name="Hou Q."/>
            <person name="Ye Y."/>
            <person name="Xu Y."/>
            <person name="Zhou H."/>
            <person name="Xiong C."/>
            <person name="Li S."/>
            <person name="Yu J."/>
            <person name="Hong S."/>
            <person name="Yu X."/>
            <person name="Zou P."/>
            <person name="Chen C."/>
            <person name="Chang X."/>
            <person name="Wang W."/>
            <person name="Lv Y."/>
            <person name="Sun Y."/>
            <person name="Ma L."/>
            <person name="Shen B."/>
            <person name="Zhu C."/>
        </authorList>
    </citation>
    <scope>NUCLEOTIDE SEQUENCE [LARGE SCALE GENOMIC DNA]</scope>
</reference>
<organism evidence="2">
    <name type="scientific">Anopheles sinensis</name>
    <name type="common">Mosquito</name>
    <dbReference type="NCBI Taxonomy" id="74873"/>
    <lineage>
        <taxon>Eukaryota</taxon>
        <taxon>Metazoa</taxon>
        <taxon>Ecdysozoa</taxon>
        <taxon>Arthropoda</taxon>
        <taxon>Hexapoda</taxon>
        <taxon>Insecta</taxon>
        <taxon>Pterygota</taxon>
        <taxon>Neoptera</taxon>
        <taxon>Endopterygota</taxon>
        <taxon>Diptera</taxon>
        <taxon>Nematocera</taxon>
        <taxon>Culicoidea</taxon>
        <taxon>Culicidae</taxon>
        <taxon>Anophelinae</taxon>
        <taxon>Anopheles</taxon>
    </lineage>
</organism>
<name>A0A084VKN3_ANOSI</name>
<evidence type="ECO:0000313" key="2">
    <source>
        <dbReference type="EMBL" id="KFB38527.1"/>
    </source>
</evidence>
<feature type="region of interest" description="Disordered" evidence="1">
    <location>
        <begin position="47"/>
        <end position="67"/>
    </location>
</feature>
<proteinExistence type="predicted"/>
<dbReference type="EMBL" id="KE524948">
    <property type="protein sequence ID" value="KFB38527.1"/>
    <property type="molecule type" value="Genomic_DNA"/>
</dbReference>
<reference evidence="3" key="2">
    <citation type="submission" date="2020-05" db="UniProtKB">
        <authorList>
            <consortium name="EnsemblMetazoa"/>
        </authorList>
    </citation>
    <scope>IDENTIFICATION</scope>
</reference>
<gene>
    <name evidence="2" type="ORF">ZHAS_00005936</name>
</gene>
<dbReference type="AlphaFoldDB" id="A0A084VKN3"/>
<dbReference type="EnsemblMetazoa" id="ASIC005936-RA">
    <property type="protein sequence ID" value="ASIC005936-PA"/>
    <property type="gene ID" value="ASIC005936"/>
</dbReference>
<protein>
    <submittedName>
        <fullName evidence="2 3">Uncharacterized protein</fullName>
    </submittedName>
</protein>
<evidence type="ECO:0000313" key="3">
    <source>
        <dbReference type="EnsemblMetazoa" id="ASIC005936-PA"/>
    </source>
</evidence>
<feature type="compositionally biased region" description="Polar residues" evidence="1">
    <location>
        <begin position="58"/>
        <end position="67"/>
    </location>
</feature>
<dbReference type="Proteomes" id="UP000030765">
    <property type="component" value="Unassembled WGS sequence"/>
</dbReference>
<dbReference type="EMBL" id="ATLV01014234">
    <property type="status" value="NOT_ANNOTATED_CDS"/>
    <property type="molecule type" value="Genomic_DNA"/>
</dbReference>
<sequence>MTTQLRANRTREGEADVCITHEQRKHVEPLSQHAHKGRRHFVQANGKMQPAAGMESFPSENSKPTER</sequence>
<accession>A0A084VKN3</accession>
<evidence type="ECO:0000256" key="1">
    <source>
        <dbReference type="SAM" id="MobiDB-lite"/>
    </source>
</evidence>
<keyword evidence="4" id="KW-1185">Reference proteome</keyword>
<dbReference type="VEuPathDB" id="VectorBase:ASIC005936"/>
<evidence type="ECO:0000313" key="4">
    <source>
        <dbReference type="Proteomes" id="UP000030765"/>
    </source>
</evidence>